<proteinExistence type="predicted"/>
<sequence length="435" mass="50004">MANTDIQILQFGTGNFLRAFFEPMVQDLNKKGNSLNICIIQTTSGNTLGKLAEQNFQYHVLEAGYRSGQKIEQSEKITCIKDGLKLPDESEKFMEFAGYSQVKWIISNVTEAGMVWKNEGPFEKFAESFPGRLTQWLHNRYLKIPNSETVVLPCELLPNNGKILKDFVLQHAANWGLPPDFMSWLNTKVIFLNSLVDRIVPGFPSHLDLSLKEEDPLLVQTEPYSFWAIEGPEWLRSKLPFLESRAEVKLAEDISGYALRKVRILNGSHTAMTGLGLLNGILTVGEWITDPKREKFLLEMIEEEIIPSMDLDLSELKKYSEDVLDRFKNPFVSHKLSDISLNSTAKLKSRIIPTLEDYRKKFGVLPSKLTFCLMSMILFYLRNPEKIRDTEEIKSWFENVQKTNSEKENLKEALKVLLELDWNSDFESTYTKLIQ</sequence>
<keyword evidence="1 6" id="KW-0560">Oxidoreductase</keyword>
<comment type="caution">
    <text evidence="6">The sequence shown here is derived from an EMBL/GenBank/DDBJ whole genome shotgun (WGS) entry which is preliminary data.</text>
</comment>
<dbReference type="RefSeq" id="WP_119477781.1">
    <property type="nucleotide sequence ID" value="NZ_QXML01000004.1"/>
</dbReference>
<dbReference type="SUPFAM" id="SSF51735">
    <property type="entry name" value="NAD(P)-binding Rossmann-fold domains"/>
    <property type="match status" value="1"/>
</dbReference>
<name>A0A418PSQ8_9BACT</name>
<dbReference type="Pfam" id="PF08125">
    <property type="entry name" value="Mannitol_dh_C"/>
    <property type="match status" value="1"/>
</dbReference>
<evidence type="ECO:0000259" key="4">
    <source>
        <dbReference type="Pfam" id="PF01232"/>
    </source>
</evidence>
<dbReference type="EMBL" id="QXML01000004">
    <property type="protein sequence ID" value="RIW15845.1"/>
    <property type="molecule type" value="Genomic_DNA"/>
</dbReference>
<dbReference type="GO" id="GO:0005829">
    <property type="term" value="C:cytosol"/>
    <property type="evidence" value="ECO:0007669"/>
    <property type="project" value="TreeGrafter"/>
</dbReference>
<keyword evidence="7" id="KW-1185">Reference proteome</keyword>
<dbReference type="InterPro" id="IPR000669">
    <property type="entry name" value="Mannitol_DH"/>
</dbReference>
<evidence type="ECO:0000313" key="7">
    <source>
        <dbReference type="Proteomes" id="UP000283522"/>
    </source>
</evidence>
<dbReference type="PANTHER" id="PTHR30524">
    <property type="entry name" value="MANNITOL-1-PHOSPHATE 5-DEHYDROGENASE"/>
    <property type="match status" value="1"/>
</dbReference>
<dbReference type="InterPro" id="IPR013131">
    <property type="entry name" value="Mannitol_DH_N"/>
</dbReference>
<dbReference type="PROSITE" id="PS00974">
    <property type="entry name" value="MANNITOL_DHGENASE"/>
    <property type="match status" value="1"/>
</dbReference>
<evidence type="ECO:0000256" key="2">
    <source>
        <dbReference type="ARBA" id="ARBA00023027"/>
    </source>
</evidence>
<dbReference type="Pfam" id="PF01232">
    <property type="entry name" value="Mannitol_dh"/>
    <property type="match status" value="1"/>
</dbReference>
<dbReference type="AlphaFoldDB" id="A0A418PSQ8"/>
<reference evidence="6 7" key="1">
    <citation type="submission" date="2018-09" db="EMBL/GenBank/DDBJ databases">
        <authorList>
            <person name="Wang X."/>
            <person name="Du Z."/>
        </authorList>
    </citation>
    <scope>NUCLEOTIDE SEQUENCE [LARGE SCALE GENOMIC DNA]</scope>
    <source>
        <strain evidence="6 7">N3</strain>
    </source>
</reference>
<gene>
    <name evidence="6" type="ORF">D0X99_10515</name>
</gene>
<dbReference type="GO" id="GO:0009026">
    <property type="term" value="F:tagaturonate reductase activity"/>
    <property type="evidence" value="ECO:0007669"/>
    <property type="project" value="UniProtKB-EC"/>
</dbReference>
<organism evidence="6 7">
    <name type="scientific">Algoriphagus lacus</name>
    <dbReference type="NCBI Taxonomy" id="2056311"/>
    <lineage>
        <taxon>Bacteria</taxon>
        <taxon>Pseudomonadati</taxon>
        <taxon>Bacteroidota</taxon>
        <taxon>Cytophagia</taxon>
        <taxon>Cytophagales</taxon>
        <taxon>Cyclobacteriaceae</taxon>
        <taxon>Algoriphagus</taxon>
    </lineage>
</organism>
<evidence type="ECO:0000256" key="3">
    <source>
        <dbReference type="SAM" id="Coils"/>
    </source>
</evidence>
<dbReference type="InterPro" id="IPR008927">
    <property type="entry name" value="6-PGluconate_DH-like_C_sf"/>
</dbReference>
<dbReference type="InterPro" id="IPR036291">
    <property type="entry name" value="NAD(P)-bd_dom_sf"/>
</dbReference>
<keyword evidence="2" id="KW-0520">NAD</keyword>
<evidence type="ECO:0000259" key="5">
    <source>
        <dbReference type="Pfam" id="PF08125"/>
    </source>
</evidence>
<keyword evidence="3" id="KW-0175">Coiled coil</keyword>
<dbReference type="NCBIfam" id="NF002969">
    <property type="entry name" value="PRK03643.1"/>
    <property type="match status" value="1"/>
</dbReference>
<dbReference type="GO" id="GO:0008926">
    <property type="term" value="F:mannitol-1-phosphate 5-dehydrogenase activity"/>
    <property type="evidence" value="ECO:0007669"/>
    <property type="project" value="TreeGrafter"/>
</dbReference>
<dbReference type="Gene3D" id="1.10.1040.10">
    <property type="entry name" value="N-(1-d-carboxylethyl)-l-norvaline Dehydrogenase, domain 2"/>
    <property type="match status" value="1"/>
</dbReference>
<dbReference type="InterPro" id="IPR023027">
    <property type="entry name" value="Mannitol_DH_CS"/>
</dbReference>
<dbReference type="EC" id="1.1.1.58" evidence="6"/>
<accession>A0A418PSQ8</accession>
<dbReference type="InterPro" id="IPR013118">
    <property type="entry name" value="Mannitol_DH_C"/>
</dbReference>
<feature type="domain" description="Mannitol dehydrogenase C-terminal" evidence="5">
    <location>
        <begin position="253"/>
        <end position="425"/>
    </location>
</feature>
<dbReference type="GO" id="GO:0019592">
    <property type="term" value="P:mannitol catabolic process"/>
    <property type="evidence" value="ECO:0007669"/>
    <property type="project" value="TreeGrafter"/>
</dbReference>
<dbReference type="Gene3D" id="3.40.50.720">
    <property type="entry name" value="NAD(P)-binding Rossmann-like Domain"/>
    <property type="match status" value="1"/>
</dbReference>
<feature type="domain" description="Mannitol dehydrogenase N-terminal" evidence="4">
    <location>
        <begin position="7"/>
        <end position="235"/>
    </location>
</feature>
<feature type="coiled-coil region" evidence="3">
    <location>
        <begin position="393"/>
        <end position="420"/>
    </location>
</feature>
<dbReference type="Proteomes" id="UP000283522">
    <property type="component" value="Unassembled WGS sequence"/>
</dbReference>
<protein>
    <submittedName>
        <fullName evidence="6">Tagaturonate reductase</fullName>
        <ecNumber evidence="6">1.1.1.58</ecNumber>
    </submittedName>
</protein>
<dbReference type="PANTHER" id="PTHR30524:SF0">
    <property type="entry name" value="ALTRONATE OXIDOREDUCTASE-RELATED"/>
    <property type="match status" value="1"/>
</dbReference>
<dbReference type="InterPro" id="IPR013328">
    <property type="entry name" value="6PGD_dom2"/>
</dbReference>
<evidence type="ECO:0000256" key="1">
    <source>
        <dbReference type="ARBA" id="ARBA00023002"/>
    </source>
</evidence>
<dbReference type="PRINTS" id="PR00084">
    <property type="entry name" value="MTLDHDRGNASE"/>
</dbReference>
<dbReference type="OrthoDB" id="9768714at2"/>
<evidence type="ECO:0000313" key="6">
    <source>
        <dbReference type="EMBL" id="RIW15845.1"/>
    </source>
</evidence>
<dbReference type="SUPFAM" id="SSF48179">
    <property type="entry name" value="6-phosphogluconate dehydrogenase C-terminal domain-like"/>
    <property type="match status" value="1"/>
</dbReference>